<name>A0ABQ7N1P0_BRACM</name>
<evidence type="ECO:0000313" key="2">
    <source>
        <dbReference type="Proteomes" id="UP000823674"/>
    </source>
</evidence>
<reference evidence="1 2" key="1">
    <citation type="submission" date="2021-03" db="EMBL/GenBank/DDBJ databases">
        <authorList>
            <person name="King G.J."/>
            <person name="Bancroft I."/>
            <person name="Baten A."/>
            <person name="Bloomfield J."/>
            <person name="Borpatragohain P."/>
            <person name="He Z."/>
            <person name="Irish N."/>
            <person name="Irwin J."/>
            <person name="Liu K."/>
            <person name="Mauleon R.P."/>
            <person name="Moore J."/>
            <person name="Morris R."/>
            <person name="Ostergaard L."/>
            <person name="Wang B."/>
            <person name="Wells R."/>
        </authorList>
    </citation>
    <scope>NUCLEOTIDE SEQUENCE [LARGE SCALE GENOMIC DNA]</scope>
    <source>
        <strain evidence="1">R-o-18</strain>
        <tissue evidence="1">Leaf</tissue>
    </source>
</reference>
<dbReference type="Proteomes" id="UP000823674">
    <property type="component" value="Chromosome A03"/>
</dbReference>
<protein>
    <submittedName>
        <fullName evidence="1">Uncharacterized protein</fullName>
    </submittedName>
</protein>
<dbReference type="EMBL" id="JADBGQ010000003">
    <property type="protein sequence ID" value="KAG5404838.1"/>
    <property type="molecule type" value="Genomic_DNA"/>
</dbReference>
<comment type="caution">
    <text evidence="1">The sequence shown here is derived from an EMBL/GenBank/DDBJ whole genome shotgun (WGS) entry which is preliminary data.</text>
</comment>
<keyword evidence="2" id="KW-1185">Reference proteome</keyword>
<gene>
    <name evidence="1" type="primary">A03p027690.1_BraROA</name>
    <name evidence="1" type="ORF">IGI04_010957</name>
</gene>
<accession>A0ABQ7N1P0</accession>
<proteinExistence type="predicted"/>
<evidence type="ECO:0000313" key="1">
    <source>
        <dbReference type="EMBL" id="KAG5404838.1"/>
    </source>
</evidence>
<sequence>MVDGSWTSRALYSGCGCGWVWMDSLRNIQLMERRNLRRREANFGTDCKDLIGDDKESSCMDELHNRSGGDKDSSNVLFGLQDILHPENA</sequence>
<organism evidence="1 2">
    <name type="scientific">Brassica rapa subsp. trilocularis</name>
    <dbReference type="NCBI Taxonomy" id="1813537"/>
    <lineage>
        <taxon>Eukaryota</taxon>
        <taxon>Viridiplantae</taxon>
        <taxon>Streptophyta</taxon>
        <taxon>Embryophyta</taxon>
        <taxon>Tracheophyta</taxon>
        <taxon>Spermatophyta</taxon>
        <taxon>Magnoliopsida</taxon>
        <taxon>eudicotyledons</taxon>
        <taxon>Gunneridae</taxon>
        <taxon>Pentapetalae</taxon>
        <taxon>rosids</taxon>
        <taxon>malvids</taxon>
        <taxon>Brassicales</taxon>
        <taxon>Brassicaceae</taxon>
        <taxon>Brassiceae</taxon>
        <taxon>Brassica</taxon>
    </lineage>
</organism>